<dbReference type="AlphaFoldDB" id="A0AA39TP86"/>
<protein>
    <submittedName>
        <fullName evidence="1">Uncharacterized protein</fullName>
    </submittedName>
</protein>
<dbReference type="Proteomes" id="UP001175227">
    <property type="component" value="Unassembled WGS sequence"/>
</dbReference>
<accession>A0AA39TP86</accession>
<proteinExistence type="predicted"/>
<evidence type="ECO:0000313" key="2">
    <source>
        <dbReference type="Proteomes" id="UP001175227"/>
    </source>
</evidence>
<reference evidence="1" key="1">
    <citation type="submission" date="2023-06" db="EMBL/GenBank/DDBJ databases">
        <authorList>
            <consortium name="Lawrence Berkeley National Laboratory"/>
            <person name="Ahrendt S."/>
            <person name="Sahu N."/>
            <person name="Indic B."/>
            <person name="Wong-Bajracharya J."/>
            <person name="Merenyi Z."/>
            <person name="Ke H.-M."/>
            <person name="Monk M."/>
            <person name="Kocsube S."/>
            <person name="Drula E."/>
            <person name="Lipzen A."/>
            <person name="Balint B."/>
            <person name="Henrissat B."/>
            <person name="Andreopoulos B."/>
            <person name="Martin F.M."/>
            <person name="Harder C.B."/>
            <person name="Rigling D."/>
            <person name="Ford K.L."/>
            <person name="Foster G.D."/>
            <person name="Pangilinan J."/>
            <person name="Papanicolaou A."/>
            <person name="Barry K."/>
            <person name="LaButti K."/>
            <person name="Viragh M."/>
            <person name="Koriabine M."/>
            <person name="Yan M."/>
            <person name="Riley R."/>
            <person name="Champramary S."/>
            <person name="Plett K.L."/>
            <person name="Tsai I.J."/>
            <person name="Slot J."/>
            <person name="Sipos G."/>
            <person name="Plett J."/>
            <person name="Nagy L.G."/>
            <person name="Grigoriev I.V."/>
        </authorList>
    </citation>
    <scope>NUCLEOTIDE SEQUENCE</scope>
    <source>
        <strain evidence="1">ICMP 16352</strain>
    </source>
</reference>
<organism evidence="1 2">
    <name type="scientific">Armillaria novae-zelandiae</name>
    <dbReference type="NCBI Taxonomy" id="153914"/>
    <lineage>
        <taxon>Eukaryota</taxon>
        <taxon>Fungi</taxon>
        <taxon>Dikarya</taxon>
        <taxon>Basidiomycota</taxon>
        <taxon>Agaricomycotina</taxon>
        <taxon>Agaricomycetes</taxon>
        <taxon>Agaricomycetidae</taxon>
        <taxon>Agaricales</taxon>
        <taxon>Marasmiineae</taxon>
        <taxon>Physalacriaceae</taxon>
        <taxon>Armillaria</taxon>
    </lineage>
</organism>
<name>A0AA39TP86_9AGAR</name>
<gene>
    <name evidence="1" type="ORF">IW261DRAFT_1683996</name>
</gene>
<keyword evidence="2" id="KW-1185">Reference proteome</keyword>
<evidence type="ECO:0000313" key="1">
    <source>
        <dbReference type="EMBL" id="KAK0465822.1"/>
    </source>
</evidence>
<comment type="caution">
    <text evidence="1">The sequence shown here is derived from an EMBL/GenBank/DDBJ whole genome shotgun (WGS) entry which is preliminary data.</text>
</comment>
<dbReference type="EMBL" id="JAUEPR010000087">
    <property type="protein sequence ID" value="KAK0465822.1"/>
    <property type="molecule type" value="Genomic_DNA"/>
</dbReference>
<sequence length="625" mass="66458">MQILFVDDTSMSQASLKPAGLEYCINPMRATQSCKKNIGTHILIVARGDGYIKRGERTKRDSVWDIRGRKQATTISRSESPCLMDFSVSKFDSAVTRSLVSLDERTGINLRKEETHLDQISHVEVDPEEILSPGACEGDPAGVDGSAVVDGAIIGAGGVVGCEVLVLADSWGARYRVEAVQWPTVDTLRLAVLADGPASPSESVEERMSDPKHWRLLRWLRVPASPVGKVRTSVDLGQHGGKQEVVWVNGPGVECEAGLENGLGVEYAAGLENGPEVEYAAGLENGLGVEYEAGLVSGPGAEYETGLVDAVGEAAAAEVEEAGRAAGLGNVVGEEAAAVAAKDGAGKASGVAEEAVVAAVKAGLEKANGAVVEAVAVAAVKAGVVEAEEPEEPEDGAGLEDMVVAAAEAAVKAGVVKPDTEMVAGLEHGAAEQVAGVQAGVSCRWVKSGDERFWIADTPSATHMSVEHTPWAEKTLVGASHNPSLTATMRVPGCMYKIRMPLGGCEISHRPSVLVLAEREKATYEILRRGFSPTYAPAESVWPNKTHQDEWPKPHRIRTFISVQVNPSNIQLEELSSDRKPGRLGWLSTSTRWYNRETGNGKLGYLDFCGDVTVWGKPDPRRRFS</sequence>